<keyword evidence="9" id="KW-0378">Hydrolase</keyword>
<dbReference type="GO" id="GO:0046872">
    <property type="term" value="F:metal ion binding"/>
    <property type="evidence" value="ECO:0007669"/>
    <property type="project" value="UniProtKB-KW"/>
</dbReference>
<evidence type="ECO:0000256" key="8">
    <source>
        <dbReference type="ARBA" id="ARBA00022769"/>
    </source>
</evidence>
<keyword evidence="7" id="KW-0227">DNA damage</keyword>
<comment type="caution">
    <text evidence="20">The sequence shown here is derived from an EMBL/GenBank/DDBJ whole genome shotgun (WGS) entry which is preliminary data.</text>
</comment>
<comment type="cofactor">
    <cofactor evidence="1">
        <name>Mg(2+)</name>
        <dbReference type="ChEBI" id="CHEBI:18420"/>
    </cofactor>
</comment>
<dbReference type="PROSITE" id="PS00841">
    <property type="entry name" value="XPG_1"/>
    <property type="match status" value="1"/>
</dbReference>
<evidence type="ECO:0000256" key="15">
    <source>
        <dbReference type="ARBA" id="ARBA00023242"/>
    </source>
</evidence>
<dbReference type="SMART" id="SM00279">
    <property type="entry name" value="HhH2"/>
    <property type="match status" value="1"/>
</dbReference>
<proteinExistence type="inferred from homology"/>
<comment type="function">
    <text evidence="16">Putative 5'-&gt;3' double-stranded DNA exonuclease which may also contain a cryptic 3'-&gt;5' double-stranded DNA exonuclease activity. May be involved in DNA mismatch repair (MMR).</text>
</comment>
<dbReference type="GO" id="GO:0017108">
    <property type="term" value="F:5'-flap endonuclease activity"/>
    <property type="evidence" value="ECO:0007669"/>
    <property type="project" value="TreeGrafter"/>
</dbReference>
<dbReference type="InterPro" id="IPR006086">
    <property type="entry name" value="XPG-I_dom"/>
</dbReference>
<keyword evidence="10" id="KW-0269">Exonuclease</keyword>
<feature type="domain" description="XPG-I" evidence="18">
    <location>
        <begin position="138"/>
        <end position="208"/>
    </location>
</feature>
<dbReference type="CDD" id="cd09857">
    <property type="entry name" value="PIN_EXO1"/>
    <property type="match status" value="1"/>
</dbReference>
<keyword evidence="8" id="KW-0228">DNA excision</keyword>
<evidence type="ECO:0000256" key="6">
    <source>
        <dbReference type="ARBA" id="ARBA00022723"/>
    </source>
</evidence>
<dbReference type="GO" id="GO:0005634">
    <property type="term" value="C:nucleus"/>
    <property type="evidence" value="ECO:0007669"/>
    <property type="project" value="UniProtKB-SubCell"/>
</dbReference>
<dbReference type="InterPro" id="IPR008918">
    <property type="entry name" value="HhH2"/>
</dbReference>
<keyword evidence="12" id="KW-0267">Excision nuclease</keyword>
<evidence type="ECO:0000256" key="16">
    <source>
        <dbReference type="ARBA" id="ARBA00060210"/>
    </source>
</evidence>
<dbReference type="FunFam" id="1.10.150.20:FF:000011">
    <property type="entry name" value="exonuclease 1"/>
    <property type="match status" value="1"/>
</dbReference>
<accession>A0AAN7QN92</accession>
<dbReference type="InterPro" id="IPR019974">
    <property type="entry name" value="XPG_CS"/>
</dbReference>
<evidence type="ECO:0000256" key="14">
    <source>
        <dbReference type="ARBA" id="ARBA00023204"/>
    </source>
</evidence>
<dbReference type="Pfam" id="PF00752">
    <property type="entry name" value="XPG_N"/>
    <property type="match status" value="1"/>
</dbReference>
<evidence type="ECO:0000256" key="9">
    <source>
        <dbReference type="ARBA" id="ARBA00022801"/>
    </source>
</evidence>
<evidence type="ECO:0000313" key="20">
    <source>
        <dbReference type="EMBL" id="KAK4769985.1"/>
    </source>
</evidence>
<keyword evidence="11" id="KW-0460">Magnesium</keyword>
<dbReference type="GO" id="GO:0006281">
    <property type="term" value="P:DNA repair"/>
    <property type="evidence" value="ECO:0007669"/>
    <property type="project" value="UniProtKB-KW"/>
</dbReference>
<comment type="similarity">
    <text evidence="3">Belongs to the XPG/RAD2 endonuclease family. EXO1 subfamily.</text>
</comment>
<evidence type="ECO:0000256" key="2">
    <source>
        <dbReference type="ARBA" id="ARBA00004123"/>
    </source>
</evidence>
<dbReference type="PRINTS" id="PR00853">
    <property type="entry name" value="XPGRADSUPER"/>
</dbReference>
<dbReference type="InterPro" id="IPR006085">
    <property type="entry name" value="XPG_DNA_repair_N"/>
</dbReference>
<dbReference type="PANTHER" id="PTHR11081:SF65">
    <property type="entry name" value="DNA DAMAGE-INDUCIBLE PROTEIN DIN7-RELATED"/>
    <property type="match status" value="1"/>
</dbReference>
<keyword evidence="15" id="KW-0539">Nucleus</keyword>
<dbReference type="SUPFAM" id="SSF47807">
    <property type="entry name" value="5' to 3' exonuclease, C-terminal subdomain"/>
    <property type="match status" value="1"/>
</dbReference>
<dbReference type="Proteomes" id="UP001345219">
    <property type="component" value="Chromosome 24"/>
</dbReference>
<sequence>MGIQGLLPELKSIMQPIHIKELEGCSVAVDTYSWLHKGALSCCKELCKGLPTNRHVDYCMHKVNLLRHYGVKPILVFDGGFLPMKIEQENKRARSRKENLARAIEHELNGNSYASYEFYKKAVDISPSIAHQLIQVLKKENIYYVVAPYEADAQMTFLALTKQVDAVITEDSDLIPFGCPRIIYKMDKYGQGVEFRYSNLHQNRDMSFTGFSKQMVLEMCILSGCDYLQSMPGMGLKKAHQLIKKFKTYDKVIKHLKYNTTSVPPDYEEMFRKAVLTFHHQRVYDPLCETIVHLSDVPDHLDDDLDFLGPYPFFSFPNASLCISIFTLIPQHVAKRIAEGDLDPITKIPFQAEIVDSMLMIQNTCHSRVFMPEVKKKRLDLPAQKNLVTKYFCVASHEAKKEFKAPRNTLNNSSPDSDPSPTSNLHMAKGAADLNIDTSNNLSVYTNVNHDCLTVGAEISESSTLEKMEPIITPGTSLLPQSKHTVHKPWMLLHNELHMNGSDGTKGKLEKENGKAVVRSRFFQHKSGKENNKDSADENLWTDDAVYLKRKTCFEDGAQENSSAKRLHMENSLQRDGHSSLVHGTLPNEMKPEIKFGSNISHIDHYCDIAEQSLERFVSVISSFKYKGSGTRASGLRAPLREVKDTSKNRSNVPIDVSQFAYVPKGQKSGLVYQKI</sequence>
<dbReference type="Gene3D" id="1.10.150.20">
    <property type="entry name" value="5' to 3' exonuclease, C-terminal subdomain"/>
    <property type="match status" value="1"/>
</dbReference>
<dbReference type="SMART" id="SM00485">
    <property type="entry name" value="XPGN"/>
    <property type="match status" value="1"/>
</dbReference>
<dbReference type="SUPFAM" id="SSF88723">
    <property type="entry name" value="PIN domain-like"/>
    <property type="match status" value="1"/>
</dbReference>
<dbReference type="GO" id="GO:0003677">
    <property type="term" value="F:DNA binding"/>
    <property type="evidence" value="ECO:0007669"/>
    <property type="project" value="UniProtKB-KW"/>
</dbReference>
<dbReference type="PANTHER" id="PTHR11081">
    <property type="entry name" value="FLAP ENDONUCLEASE FAMILY MEMBER"/>
    <property type="match status" value="1"/>
</dbReference>
<dbReference type="SMART" id="SM00484">
    <property type="entry name" value="XPGI"/>
    <property type="match status" value="1"/>
</dbReference>
<evidence type="ECO:0000256" key="5">
    <source>
        <dbReference type="ARBA" id="ARBA00022722"/>
    </source>
</evidence>
<evidence type="ECO:0000256" key="1">
    <source>
        <dbReference type="ARBA" id="ARBA00001946"/>
    </source>
</evidence>
<evidence type="ECO:0000256" key="11">
    <source>
        <dbReference type="ARBA" id="ARBA00022842"/>
    </source>
</evidence>
<keyword evidence="6" id="KW-0479">Metal-binding</keyword>
<dbReference type="InterPro" id="IPR029060">
    <property type="entry name" value="PIN-like_dom_sf"/>
</dbReference>
<evidence type="ECO:0000256" key="17">
    <source>
        <dbReference type="SAM" id="MobiDB-lite"/>
    </source>
</evidence>
<evidence type="ECO:0000259" key="18">
    <source>
        <dbReference type="SMART" id="SM00484"/>
    </source>
</evidence>
<dbReference type="InterPro" id="IPR037315">
    <property type="entry name" value="EXO1_H3TH"/>
</dbReference>
<evidence type="ECO:0000259" key="19">
    <source>
        <dbReference type="SMART" id="SM00485"/>
    </source>
</evidence>
<dbReference type="FunFam" id="3.40.50.1010:FF:000002">
    <property type="entry name" value="Exonuclease 1, putative"/>
    <property type="match status" value="1"/>
</dbReference>
<keyword evidence="13" id="KW-0238">DNA-binding</keyword>
<dbReference type="GO" id="GO:0035312">
    <property type="term" value="F:5'-3' DNA exonuclease activity"/>
    <property type="evidence" value="ECO:0007669"/>
    <property type="project" value="InterPro"/>
</dbReference>
<gene>
    <name evidence="20" type="ORF">SAY87_030517</name>
</gene>
<comment type="subcellular location">
    <subcellularLocation>
        <location evidence="2">Nucleus</location>
    </subcellularLocation>
</comment>
<keyword evidence="5" id="KW-0540">Nuclease</keyword>
<organism evidence="20 21">
    <name type="scientific">Trapa incisa</name>
    <dbReference type="NCBI Taxonomy" id="236973"/>
    <lineage>
        <taxon>Eukaryota</taxon>
        <taxon>Viridiplantae</taxon>
        <taxon>Streptophyta</taxon>
        <taxon>Embryophyta</taxon>
        <taxon>Tracheophyta</taxon>
        <taxon>Spermatophyta</taxon>
        <taxon>Magnoliopsida</taxon>
        <taxon>eudicotyledons</taxon>
        <taxon>Gunneridae</taxon>
        <taxon>Pentapetalae</taxon>
        <taxon>rosids</taxon>
        <taxon>malvids</taxon>
        <taxon>Myrtales</taxon>
        <taxon>Lythraceae</taxon>
        <taxon>Trapa</taxon>
    </lineage>
</organism>
<feature type="compositionally biased region" description="Low complexity" evidence="17">
    <location>
        <begin position="408"/>
        <end position="425"/>
    </location>
</feature>
<evidence type="ECO:0000256" key="12">
    <source>
        <dbReference type="ARBA" id="ARBA00022881"/>
    </source>
</evidence>
<evidence type="ECO:0000256" key="7">
    <source>
        <dbReference type="ARBA" id="ARBA00022763"/>
    </source>
</evidence>
<feature type="domain" description="XPG N-terminal" evidence="19">
    <location>
        <begin position="1"/>
        <end position="99"/>
    </location>
</feature>
<keyword evidence="21" id="KW-1185">Reference proteome</keyword>
<dbReference type="InterPro" id="IPR044752">
    <property type="entry name" value="PIN-like_EXO1"/>
</dbReference>
<evidence type="ECO:0000313" key="21">
    <source>
        <dbReference type="Proteomes" id="UP001345219"/>
    </source>
</evidence>
<dbReference type="EMBL" id="JAXIOK010000005">
    <property type="protein sequence ID" value="KAK4769985.1"/>
    <property type="molecule type" value="Genomic_DNA"/>
</dbReference>
<dbReference type="CDD" id="cd09908">
    <property type="entry name" value="H3TH_EXO1"/>
    <property type="match status" value="1"/>
</dbReference>
<protein>
    <recommendedName>
        <fullName evidence="4">Exonuclease 1</fullName>
    </recommendedName>
</protein>
<dbReference type="AlphaFoldDB" id="A0AAN7QN92"/>
<keyword evidence="14" id="KW-0234">DNA repair</keyword>
<evidence type="ECO:0000256" key="13">
    <source>
        <dbReference type="ARBA" id="ARBA00023125"/>
    </source>
</evidence>
<name>A0AAN7QN92_9MYRT</name>
<feature type="region of interest" description="Disordered" evidence="17">
    <location>
        <begin position="404"/>
        <end position="425"/>
    </location>
</feature>
<dbReference type="InterPro" id="IPR006084">
    <property type="entry name" value="XPG/Rad2"/>
</dbReference>
<dbReference type="InterPro" id="IPR036279">
    <property type="entry name" value="5-3_exonuclease_C_sf"/>
</dbReference>
<dbReference type="Gene3D" id="3.40.50.1010">
    <property type="entry name" value="5'-nuclease"/>
    <property type="match status" value="1"/>
</dbReference>
<reference evidence="20 21" key="1">
    <citation type="journal article" date="2023" name="Hortic Res">
        <title>Pangenome of water caltrop reveals structural variations and asymmetric subgenome divergence after allopolyploidization.</title>
        <authorList>
            <person name="Zhang X."/>
            <person name="Chen Y."/>
            <person name="Wang L."/>
            <person name="Yuan Y."/>
            <person name="Fang M."/>
            <person name="Shi L."/>
            <person name="Lu R."/>
            <person name="Comes H.P."/>
            <person name="Ma Y."/>
            <person name="Chen Y."/>
            <person name="Huang G."/>
            <person name="Zhou Y."/>
            <person name="Zheng Z."/>
            <person name="Qiu Y."/>
        </authorList>
    </citation>
    <scope>NUCLEOTIDE SEQUENCE [LARGE SCALE GENOMIC DNA]</scope>
    <source>
        <tissue evidence="20">Roots</tissue>
    </source>
</reference>
<dbReference type="Pfam" id="PF00867">
    <property type="entry name" value="XPG_I"/>
    <property type="match status" value="1"/>
</dbReference>
<evidence type="ECO:0000256" key="10">
    <source>
        <dbReference type="ARBA" id="ARBA00022839"/>
    </source>
</evidence>
<evidence type="ECO:0000256" key="4">
    <source>
        <dbReference type="ARBA" id="ARBA00020324"/>
    </source>
</evidence>
<evidence type="ECO:0000256" key="3">
    <source>
        <dbReference type="ARBA" id="ARBA00010563"/>
    </source>
</evidence>